<reference evidence="1" key="1">
    <citation type="submission" date="2013-01" db="EMBL/GenBank/DDBJ databases">
        <title>Genome assembly of Mariniradius saccharolyticus AK6.</title>
        <authorList>
            <person name="Vaidya B."/>
            <person name="Khatri I."/>
            <person name="Tanuku N.R.S."/>
            <person name="Subramanian S."/>
            <person name="Pinnaka A."/>
        </authorList>
    </citation>
    <scope>NUCLEOTIDE SEQUENCE [LARGE SCALE GENOMIC DNA]</scope>
    <source>
        <strain evidence="1">AK6</strain>
    </source>
</reference>
<organism evidence="1 2">
    <name type="scientific">Mariniradius saccharolyticus AK6</name>
    <dbReference type="NCBI Taxonomy" id="1239962"/>
    <lineage>
        <taxon>Bacteria</taxon>
        <taxon>Pseudomonadati</taxon>
        <taxon>Bacteroidota</taxon>
        <taxon>Cytophagia</taxon>
        <taxon>Cytophagales</taxon>
        <taxon>Cyclobacteriaceae</taxon>
        <taxon>Mariniradius</taxon>
    </lineage>
</organism>
<name>M7X3L9_9BACT</name>
<dbReference type="InterPro" id="IPR029044">
    <property type="entry name" value="Nucleotide-diphossugar_trans"/>
</dbReference>
<dbReference type="InParanoid" id="M7X3L9"/>
<comment type="caution">
    <text evidence="1">The sequence shown here is derived from an EMBL/GenBank/DDBJ whole genome shotgun (WGS) entry which is preliminary data.</text>
</comment>
<protein>
    <submittedName>
        <fullName evidence="1">Uncharacterized protein</fullName>
    </submittedName>
</protein>
<evidence type="ECO:0000313" key="1">
    <source>
        <dbReference type="EMBL" id="EMS32085.1"/>
    </source>
</evidence>
<evidence type="ECO:0000313" key="2">
    <source>
        <dbReference type="Proteomes" id="UP000010953"/>
    </source>
</evidence>
<dbReference type="Proteomes" id="UP000010953">
    <property type="component" value="Unassembled WGS sequence"/>
</dbReference>
<dbReference type="STRING" id="1239962.C943_01347"/>
<sequence length="367" mass="42261">MDNVKIVAVLLNFKRPFNLPTIIESIRLQTVPVKIMLWHNGVEDQIDGVDWVLRSNRNIGCLVRWYITTLVDADYFFTLDDDLAFSNPKLIENCIKVSRDNNDASIIGKSGRRIGSGLKKYSKGISPVVTDTNQNVYVDIVKGRFMFVPSRLLELPPLFFKEYKGRGDDIWISLLTGVKKNNHILKKEISDGFRELPALNVGLANKGKEHYIKRDIIVSEVIAKGQVKWFKRSLIDISYRIFWNLYSLVFGVSDHRESISDEVVVIINNGIFDRKSWDLMGKYLSDKRNEGIKTVEFRFPNATGAKLGDWVIESDSFFEITEKRLREILFSLTGAKKMHFVSKYEGEKNLWSSIKRSNLLKNRLGTR</sequence>
<keyword evidence="2" id="KW-1185">Reference proteome</keyword>
<accession>M7X3L9</accession>
<dbReference type="EMBL" id="AMZY02000014">
    <property type="protein sequence ID" value="EMS32085.1"/>
    <property type="molecule type" value="Genomic_DNA"/>
</dbReference>
<dbReference type="AlphaFoldDB" id="M7X3L9"/>
<proteinExistence type="predicted"/>
<gene>
    <name evidence="1" type="ORF">C943_01347</name>
</gene>
<dbReference type="SUPFAM" id="SSF53448">
    <property type="entry name" value="Nucleotide-diphospho-sugar transferases"/>
    <property type="match status" value="1"/>
</dbReference>